<keyword evidence="2" id="KW-1133">Transmembrane helix</keyword>
<dbReference type="RefSeq" id="WP_289723721.1">
    <property type="nucleotide sequence ID" value="NZ_JAUDUY010000001.1"/>
</dbReference>
<keyword evidence="2" id="KW-0812">Transmembrane</keyword>
<comment type="caution">
    <text evidence="3">The sequence shown here is derived from an EMBL/GenBank/DDBJ whole genome shotgun (WGS) entry which is preliminary data.</text>
</comment>
<gene>
    <name evidence="3" type="ORF">QU605_02705</name>
</gene>
<dbReference type="InterPro" id="IPR045749">
    <property type="entry name" value="DUF6090"/>
</dbReference>
<sequence length="240" mass="28163">MISFFRNLRKKFLSQNHFSKYLLYAIGEIALVMVGILLALQVNNWNESKRERHREVSLLKELKLNLETNIENLEKDIAIQQKGSNYINRMIDIIDHKEPYTDSVPIFITRGSYVPDVILTASAFETLKSSGLELIESDTLRQRVIELFEVTYPYLMQETRRLEDQLWPAVVIPLMQKHFRTVNNMYVPVDYQALIHDQEFLNMWTFRGALRVSSTLRKRESAEETGRVITLIEKELAKKP</sequence>
<feature type="coiled-coil region" evidence="1">
    <location>
        <begin position="56"/>
        <end position="83"/>
    </location>
</feature>
<dbReference type="Proteomes" id="UP001174839">
    <property type="component" value="Unassembled WGS sequence"/>
</dbReference>
<reference evidence="3" key="1">
    <citation type="submission" date="2023-06" db="EMBL/GenBank/DDBJ databases">
        <title>Robiginitalea aurantiacus sp. nov. and Algoriphagus sediminis sp. nov., isolated from coastal sediment.</title>
        <authorList>
            <person name="Zhou Z.Y."/>
            <person name="An J."/>
            <person name="Jia Y.W."/>
            <person name="Du Z.J."/>
        </authorList>
    </citation>
    <scope>NUCLEOTIDE SEQUENCE</scope>
    <source>
        <strain evidence="3">M39</strain>
    </source>
</reference>
<organism evidence="3 4">
    <name type="scientific">Robiginitalea aurantiaca</name>
    <dbReference type="NCBI Taxonomy" id="3056915"/>
    <lineage>
        <taxon>Bacteria</taxon>
        <taxon>Pseudomonadati</taxon>
        <taxon>Bacteroidota</taxon>
        <taxon>Flavobacteriia</taxon>
        <taxon>Flavobacteriales</taxon>
        <taxon>Flavobacteriaceae</taxon>
        <taxon>Robiginitalea</taxon>
    </lineage>
</organism>
<keyword evidence="4" id="KW-1185">Reference proteome</keyword>
<keyword evidence="1" id="KW-0175">Coiled coil</keyword>
<accession>A0ABT7WBR9</accession>
<keyword evidence="2" id="KW-0472">Membrane</keyword>
<feature type="transmembrane region" description="Helical" evidence="2">
    <location>
        <begin position="21"/>
        <end position="40"/>
    </location>
</feature>
<name>A0ABT7WBR9_9FLAO</name>
<evidence type="ECO:0000256" key="1">
    <source>
        <dbReference type="SAM" id="Coils"/>
    </source>
</evidence>
<evidence type="ECO:0000256" key="2">
    <source>
        <dbReference type="SAM" id="Phobius"/>
    </source>
</evidence>
<proteinExistence type="predicted"/>
<protein>
    <submittedName>
        <fullName evidence="3">DUF6090 family protein</fullName>
    </submittedName>
</protein>
<evidence type="ECO:0000313" key="4">
    <source>
        <dbReference type="Proteomes" id="UP001174839"/>
    </source>
</evidence>
<evidence type="ECO:0000313" key="3">
    <source>
        <dbReference type="EMBL" id="MDM9630363.1"/>
    </source>
</evidence>
<dbReference type="EMBL" id="JAUDUY010000001">
    <property type="protein sequence ID" value="MDM9630363.1"/>
    <property type="molecule type" value="Genomic_DNA"/>
</dbReference>
<dbReference type="Pfam" id="PF19578">
    <property type="entry name" value="DUF6090"/>
    <property type="match status" value="1"/>
</dbReference>